<gene>
    <name evidence="1" type="ORF">NM688_g6113</name>
</gene>
<name>A0ACC1SJU9_9APHY</name>
<organism evidence="1 2">
    <name type="scientific">Phlebia brevispora</name>
    <dbReference type="NCBI Taxonomy" id="194682"/>
    <lineage>
        <taxon>Eukaryota</taxon>
        <taxon>Fungi</taxon>
        <taxon>Dikarya</taxon>
        <taxon>Basidiomycota</taxon>
        <taxon>Agaricomycotina</taxon>
        <taxon>Agaricomycetes</taxon>
        <taxon>Polyporales</taxon>
        <taxon>Meruliaceae</taxon>
        <taxon>Phlebia</taxon>
    </lineage>
</organism>
<accession>A0ACC1SJU9</accession>
<dbReference type="Proteomes" id="UP001148662">
    <property type="component" value="Unassembled WGS sequence"/>
</dbReference>
<sequence>MPNDTEDTDIPGALGEAWNQWSAISERCRTVKFRRRHFQALLECYRDIIQRAADHIRKETVREALSIGTDVAIRLEQACEPIKALLDIVDEKGFLWSVMHAQKLNSDFEILENHLQDTNVWFHKLLHSSRIAQARHGDHKELIGILESSRDGDQLAKALQCQEPTTIRRTTKEIAVALRKRTQTFSATTEDSLPEDQFVQKASAILSHWFGIGDNFKLRPSVISRLEIDFDVHNPIGQGSFAIVHKGDWNGVCVAVKQMRTDRTHINSETQRKEFRHEVITWSTLKHPNILTFYGACLEAEIPFLFMEYCPFGHVKKYLESHPKADRGRLSRDVAAGLVYLHAEGIVHADIKPDNVLVKENHRACLTDFGLALKLSRLEAQSSYSEYMDQCQRGTRLYMAPEVHDGQSPQLESDVWSLALTIWQIYSGEMPFEKYLINGHLRDALLGAKDILRCPRQLINSSAWVVVKKCLEMDRMRRPTAKDVQNAFKMPDEQGTETPLHGLDPDMFEPTTEMLISSQELTVNNSSSATLMPMRVTNGGGMEDKQSGRPPAVPQGEPSHERNDATGNDRNALDSSFEHLLRKATDSDGVSLLHEVVSSSTVRPDSRTTNHRQHSSGNPSGSVTGSASKGASVSQPLKPTASRYSQPSSRKESQNERSTHASPSSAASRSDTTPAVQVVQTTSPTGQQPLRTVANPTRVQHSARNPSNSNGDGANGVGARQPATATAGVHASHHPQDLGTLAIPTERSAHSHSYVTDVQVPPSREHSRTPILPASHLFQEPVALATGPSPMTKEPHLTDRLHDRPRTERGVAQGFTESKDDEAAKARRTVKPSISTSVTPMAAPPASMPSSAIHDTIRAPPLVRAVKSEPRKASSRLPTSSTIPHSATPLNASQDPRLPVENTASRFAGSGYSESKRLRDLQERLEATNYDQV</sequence>
<evidence type="ECO:0000313" key="2">
    <source>
        <dbReference type="Proteomes" id="UP001148662"/>
    </source>
</evidence>
<keyword evidence="2" id="KW-1185">Reference proteome</keyword>
<reference evidence="1" key="1">
    <citation type="submission" date="2022-07" db="EMBL/GenBank/DDBJ databases">
        <title>Genome Sequence of Phlebia brevispora.</title>
        <authorList>
            <person name="Buettner E."/>
        </authorList>
    </citation>
    <scope>NUCLEOTIDE SEQUENCE</scope>
    <source>
        <strain evidence="1">MPL23</strain>
    </source>
</reference>
<dbReference type="EMBL" id="JANHOG010001214">
    <property type="protein sequence ID" value="KAJ3541243.1"/>
    <property type="molecule type" value="Genomic_DNA"/>
</dbReference>
<protein>
    <submittedName>
        <fullName evidence="1">Uncharacterized protein</fullName>
    </submittedName>
</protein>
<comment type="caution">
    <text evidence="1">The sequence shown here is derived from an EMBL/GenBank/DDBJ whole genome shotgun (WGS) entry which is preliminary data.</text>
</comment>
<evidence type="ECO:0000313" key="1">
    <source>
        <dbReference type="EMBL" id="KAJ3541243.1"/>
    </source>
</evidence>
<proteinExistence type="predicted"/>